<name>A0AAD6FN39_9TELE</name>
<sequence length="58" mass="6349">ILRPYMAPWLYAISAAAPTLSQLHFVGQTAAAVRGKWSSHTRCCSVVCVRGGSCVFWH</sequence>
<feature type="non-terminal residue" evidence="1">
    <location>
        <position position="58"/>
    </location>
</feature>
<gene>
    <name evidence="1" type="ORF">JOQ06_011347</name>
</gene>
<reference evidence="1" key="1">
    <citation type="submission" date="2022-11" db="EMBL/GenBank/DDBJ databases">
        <title>Chromosome-level genome of Pogonophryne albipinna.</title>
        <authorList>
            <person name="Jo E."/>
        </authorList>
    </citation>
    <scope>NUCLEOTIDE SEQUENCE</scope>
    <source>
        <strain evidence="1">SGF0006</strain>
        <tissue evidence="1">Muscle</tissue>
    </source>
</reference>
<dbReference type="EMBL" id="JAPTMU010000006">
    <property type="protein sequence ID" value="KAJ4941468.1"/>
    <property type="molecule type" value="Genomic_DNA"/>
</dbReference>
<evidence type="ECO:0000313" key="2">
    <source>
        <dbReference type="Proteomes" id="UP001219934"/>
    </source>
</evidence>
<feature type="non-terminal residue" evidence="1">
    <location>
        <position position="1"/>
    </location>
</feature>
<accession>A0AAD6FN39</accession>
<comment type="caution">
    <text evidence="1">The sequence shown here is derived from an EMBL/GenBank/DDBJ whole genome shotgun (WGS) entry which is preliminary data.</text>
</comment>
<organism evidence="1 2">
    <name type="scientific">Pogonophryne albipinna</name>
    <dbReference type="NCBI Taxonomy" id="1090488"/>
    <lineage>
        <taxon>Eukaryota</taxon>
        <taxon>Metazoa</taxon>
        <taxon>Chordata</taxon>
        <taxon>Craniata</taxon>
        <taxon>Vertebrata</taxon>
        <taxon>Euteleostomi</taxon>
        <taxon>Actinopterygii</taxon>
        <taxon>Neopterygii</taxon>
        <taxon>Teleostei</taxon>
        <taxon>Neoteleostei</taxon>
        <taxon>Acanthomorphata</taxon>
        <taxon>Eupercaria</taxon>
        <taxon>Perciformes</taxon>
        <taxon>Notothenioidei</taxon>
        <taxon>Pogonophryne</taxon>
    </lineage>
</organism>
<dbReference type="AlphaFoldDB" id="A0AAD6FN39"/>
<protein>
    <submittedName>
        <fullName evidence="1">Uncharacterized protein</fullName>
    </submittedName>
</protein>
<dbReference type="Proteomes" id="UP001219934">
    <property type="component" value="Unassembled WGS sequence"/>
</dbReference>
<proteinExistence type="predicted"/>
<evidence type="ECO:0000313" key="1">
    <source>
        <dbReference type="EMBL" id="KAJ4941468.1"/>
    </source>
</evidence>
<keyword evidence="2" id="KW-1185">Reference proteome</keyword>